<evidence type="ECO:0000256" key="1">
    <source>
        <dbReference type="ARBA" id="ARBA00005709"/>
    </source>
</evidence>
<evidence type="ECO:0000259" key="5">
    <source>
        <dbReference type="Pfam" id="PF00700"/>
    </source>
</evidence>
<comment type="similarity">
    <text evidence="1 3">Belongs to the bacterial flagellin family.</text>
</comment>
<dbReference type="InterPro" id="IPR046358">
    <property type="entry name" value="Flagellin_C"/>
</dbReference>
<dbReference type="KEGG" id="cact:HZ995_06610"/>
<dbReference type="InterPro" id="IPR001492">
    <property type="entry name" value="Flagellin"/>
</dbReference>
<evidence type="ECO:0000259" key="4">
    <source>
        <dbReference type="Pfam" id="PF00669"/>
    </source>
</evidence>
<keyword evidence="6" id="KW-0966">Cell projection</keyword>
<comment type="subcellular location">
    <subcellularLocation>
        <location evidence="3">Secreted</location>
    </subcellularLocation>
    <subcellularLocation>
        <location evidence="3">Bacterial flagellum</location>
    </subcellularLocation>
</comment>
<proteinExistence type="inferred from homology"/>
<accession>A0A975ES31</accession>
<gene>
    <name evidence="6" type="ORF">HZ995_06610</name>
</gene>
<keyword evidence="3" id="KW-0964">Secreted</keyword>
<dbReference type="PANTHER" id="PTHR42792:SF1">
    <property type="entry name" value="FLAGELLAR HOOK-ASSOCIATED PROTEIN 3"/>
    <property type="match status" value="1"/>
</dbReference>
<dbReference type="Gene3D" id="1.20.1330.10">
    <property type="entry name" value="f41 fragment of flagellin, N-terminal domain"/>
    <property type="match status" value="1"/>
</dbReference>
<dbReference type="GO" id="GO:0005576">
    <property type="term" value="C:extracellular region"/>
    <property type="evidence" value="ECO:0007669"/>
    <property type="project" value="UniProtKB-SubCell"/>
</dbReference>
<dbReference type="SUPFAM" id="SSF64518">
    <property type="entry name" value="Phase 1 flagellin"/>
    <property type="match status" value="1"/>
</dbReference>
<reference evidence="6" key="1">
    <citation type="submission" date="2020-07" db="EMBL/GenBank/DDBJ databases">
        <title>Genome sequences of bacteria associated with the marine, planktonic diatom Thalassiosira profunda strain ECT2AJA-044.</title>
        <authorList>
            <person name="Gargas C.B."/>
            <person name="Roberts W.R."/>
            <person name="Alverson A.J."/>
        </authorList>
    </citation>
    <scope>NUCLEOTIDE SEQUENCE</scope>
    <source>
        <strain evidence="6">ECT2AJA-044</strain>
    </source>
</reference>
<feature type="domain" description="Flagellin C-terminal" evidence="5">
    <location>
        <begin position="282"/>
        <end position="360"/>
    </location>
</feature>
<protein>
    <recommendedName>
        <fullName evidence="3">Flagellin</fullName>
    </recommendedName>
</protein>
<sequence>MTLFNSRVSSYQMNYFMRANVNSATVKLQEATKELGTGRHANLFKELGPRSASALQMRVTETTTQSFVTANNVLASKLETTLAATNSIRETVSSVLELSLLNLTRPNTGAEALQAEARAAIESVVGSLNQSFNGDMIFAGIASRHAPMTRWEDVNPDTGLSPEGVINSIVGAGPPDAATAGTMIADIQAVFDSSYAANPNMNYEATFYGGTPLLDGGGNPNARVTARLDSDQELDYGVQANDPAFREALRGLALLASVDVSQVSDEATYQAWMQEAVDSLAAASEGILKITTDVGFQQEVVETATQRLEDVSIIQRLQVARLENVDAYEVSAQIASLEAQLQASYSVTARLGQLSILNYMR</sequence>
<dbReference type="GO" id="GO:0009288">
    <property type="term" value="C:bacterial-type flagellum"/>
    <property type="evidence" value="ECO:0007669"/>
    <property type="project" value="UniProtKB-SubCell"/>
</dbReference>
<feature type="domain" description="Flagellin N-terminal" evidence="4">
    <location>
        <begin position="8"/>
        <end position="142"/>
    </location>
</feature>
<dbReference type="Pfam" id="PF00669">
    <property type="entry name" value="Flagellin_N"/>
    <property type="match status" value="1"/>
</dbReference>
<evidence type="ECO:0000256" key="2">
    <source>
        <dbReference type="ARBA" id="ARBA00023143"/>
    </source>
</evidence>
<comment type="function">
    <text evidence="3">Flagellin is the subunit protein which polymerizes to form the filaments of bacterial flagella.</text>
</comment>
<keyword evidence="6" id="KW-0969">Cilium</keyword>
<dbReference type="EMBL" id="CP060010">
    <property type="protein sequence ID" value="QTN37169.1"/>
    <property type="molecule type" value="Genomic_DNA"/>
</dbReference>
<evidence type="ECO:0000256" key="3">
    <source>
        <dbReference type="RuleBase" id="RU362073"/>
    </source>
</evidence>
<dbReference type="InterPro" id="IPR001029">
    <property type="entry name" value="Flagellin_N"/>
</dbReference>
<dbReference type="RefSeq" id="WP_209357863.1">
    <property type="nucleotide sequence ID" value="NZ_CP060010.1"/>
</dbReference>
<keyword evidence="2 3" id="KW-0975">Bacterial flagellum</keyword>
<dbReference type="Proteomes" id="UP000665026">
    <property type="component" value="Chromosome"/>
</dbReference>
<evidence type="ECO:0000313" key="6">
    <source>
        <dbReference type="EMBL" id="QTN37169.1"/>
    </source>
</evidence>
<dbReference type="Pfam" id="PF00700">
    <property type="entry name" value="Flagellin_C"/>
    <property type="match status" value="1"/>
</dbReference>
<dbReference type="AlphaFoldDB" id="A0A975ES31"/>
<evidence type="ECO:0000313" key="7">
    <source>
        <dbReference type="Proteomes" id="UP000665026"/>
    </source>
</evidence>
<organism evidence="6 7">
    <name type="scientific">Cognatishimia activa</name>
    <dbReference type="NCBI Taxonomy" id="1715691"/>
    <lineage>
        <taxon>Bacteria</taxon>
        <taxon>Pseudomonadati</taxon>
        <taxon>Pseudomonadota</taxon>
        <taxon>Alphaproteobacteria</taxon>
        <taxon>Rhodobacterales</taxon>
        <taxon>Paracoccaceae</taxon>
        <taxon>Cognatishimia</taxon>
    </lineage>
</organism>
<keyword evidence="6" id="KW-0282">Flagellum</keyword>
<dbReference type="PANTHER" id="PTHR42792">
    <property type="entry name" value="FLAGELLIN"/>
    <property type="match status" value="1"/>
</dbReference>
<name>A0A975ES31_9RHOB</name>
<dbReference type="GO" id="GO:0005198">
    <property type="term" value="F:structural molecule activity"/>
    <property type="evidence" value="ECO:0007669"/>
    <property type="project" value="UniProtKB-UniRule"/>
</dbReference>